<feature type="region of interest" description="Disordered" evidence="1">
    <location>
        <begin position="307"/>
        <end position="334"/>
    </location>
</feature>
<sequence>MLNTPDDWFNWLFICKDFANRHDLWQYVNPDIAKETLPERTEAAKPQLIDYQAGAVRLSDLTIDDRVSYQWECDQWELSRSEYRTQTKAMADLNMDISKTIAVRHIHLIKDYKNPYDQLVALKKFLCPTNATRRCELADKYNALKVAPRAVKKIEQWLSDWEDFLIACKPLDQEYATSCLREIFQHEARGTADETSSPDTYVAEMTTYLRRAKPQSTGLAVSAAELGIANSTEHQQRGRRNRDGVRQIPMCICRKKHWYPDCLILNTRHPQRPNDYQPAADEARKVQEARRDPKVNTRIKNALERWAARQPQSTGKLRIDDGKPPANGNAFAVT</sequence>
<protein>
    <submittedName>
        <fullName evidence="2">Uncharacterized protein</fullName>
    </submittedName>
</protein>
<dbReference type="AlphaFoldDB" id="A0A6A5SZV5"/>
<gene>
    <name evidence="2" type="ORF">EJ02DRAFT_397478</name>
</gene>
<keyword evidence="3" id="KW-1185">Reference proteome</keyword>
<proteinExistence type="predicted"/>
<dbReference type="EMBL" id="ML976013">
    <property type="protein sequence ID" value="KAF1944949.1"/>
    <property type="molecule type" value="Genomic_DNA"/>
</dbReference>
<evidence type="ECO:0000256" key="1">
    <source>
        <dbReference type="SAM" id="MobiDB-lite"/>
    </source>
</evidence>
<name>A0A6A5SZV5_9PLEO</name>
<feature type="non-terminal residue" evidence="2">
    <location>
        <position position="334"/>
    </location>
</feature>
<evidence type="ECO:0000313" key="2">
    <source>
        <dbReference type="EMBL" id="KAF1944949.1"/>
    </source>
</evidence>
<dbReference type="Proteomes" id="UP000800038">
    <property type="component" value="Unassembled WGS sequence"/>
</dbReference>
<reference evidence="2" key="1">
    <citation type="journal article" date="2020" name="Stud. Mycol.">
        <title>101 Dothideomycetes genomes: a test case for predicting lifestyles and emergence of pathogens.</title>
        <authorList>
            <person name="Haridas S."/>
            <person name="Albert R."/>
            <person name="Binder M."/>
            <person name="Bloem J."/>
            <person name="Labutti K."/>
            <person name="Salamov A."/>
            <person name="Andreopoulos B."/>
            <person name="Baker S."/>
            <person name="Barry K."/>
            <person name="Bills G."/>
            <person name="Bluhm B."/>
            <person name="Cannon C."/>
            <person name="Castanera R."/>
            <person name="Culley D."/>
            <person name="Daum C."/>
            <person name="Ezra D."/>
            <person name="Gonzalez J."/>
            <person name="Henrissat B."/>
            <person name="Kuo A."/>
            <person name="Liang C."/>
            <person name="Lipzen A."/>
            <person name="Lutzoni F."/>
            <person name="Magnuson J."/>
            <person name="Mondo S."/>
            <person name="Nolan M."/>
            <person name="Ohm R."/>
            <person name="Pangilinan J."/>
            <person name="Park H.-J."/>
            <person name="Ramirez L."/>
            <person name="Alfaro M."/>
            <person name="Sun H."/>
            <person name="Tritt A."/>
            <person name="Yoshinaga Y."/>
            <person name="Zwiers L.-H."/>
            <person name="Turgeon B."/>
            <person name="Goodwin S."/>
            <person name="Spatafora J."/>
            <person name="Crous P."/>
            <person name="Grigoriev I."/>
        </authorList>
    </citation>
    <scope>NUCLEOTIDE SEQUENCE</scope>
    <source>
        <strain evidence="2">CBS 161.51</strain>
    </source>
</reference>
<accession>A0A6A5SZV5</accession>
<organism evidence="2 3">
    <name type="scientific">Clathrospora elynae</name>
    <dbReference type="NCBI Taxonomy" id="706981"/>
    <lineage>
        <taxon>Eukaryota</taxon>
        <taxon>Fungi</taxon>
        <taxon>Dikarya</taxon>
        <taxon>Ascomycota</taxon>
        <taxon>Pezizomycotina</taxon>
        <taxon>Dothideomycetes</taxon>
        <taxon>Pleosporomycetidae</taxon>
        <taxon>Pleosporales</taxon>
        <taxon>Diademaceae</taxon>
        <taxon>Clathrospora</taxon>
    </lineage>
</organism>
<evidence type="ECO:0000313" key="3">
    <source>
        <dbReference type="Proteomes" id="UP000800038"/>
    </source>
</evidence>
<dbReference type="OrthoDB" id="3713149at2759"/>